<accession>A0A5C6RVI1</accession>
<keyword evidence="10" id="KW-1185">Reference proteome</keyword>
<evidence type="ECO:0000256" key="6">
    <source>
        <dbReference type="ARBA" id="ARBA00023236"/>
    </source>
</evidence>
<gene>
    <name evidence="9" type="primary">umuD</name>
    <name evidence="9" type="ORF">FRY74_04830</name>
</gene>
<feature type="domain" description="Peptidase S24/S26A/S26B/S26C" evidence="8">
    <location>
        <begin position="19"/>
        <end position="134"/>
    </location>
</feature>
<dbReference type="GO" id="GO:0009432">
    <property type="term" value="P:SOS response"/>
    <property type="evidence" value="ECO:0007669"/>
    <property type="project" value="UniProtKB-KW"/>
</dbReference>
<dbReference type="PRINTS" id="PR00726">
    <property type="entry name" value="LEXASERPTASE"/>
</dbReference>
<sequence>MINHIYKNSTSSKSIKIPYIDDGISAGFPSPAQDFMDISIDLNKELIKNQPATFFGRVKGVSMIDAGINDGDLLVIDKSLSPKSGCIAVCYIDGEFTVKKIKLEKDCCWLIPANKMYKPQKIDTDNDFTIWGIVTYIIKSV</sequence>
<keyword evidence="3 7" id="KW-0378">Hydrolase</keyword>
<keyword evidence="6" id="KW-0742">SOS response</keyword>
<evidence type="ECO:0000256" key="4">
    <source>
        <dbReference type="ARBA" id="ARBA00022813"/>
    </source>
</evidence>
<reference evidence="9 10" key="1">
    <citation type="submission" date="2019-08" db="EMBL/GenBank/DDBJ databases">
        <title>Genome of Vicingus serpentipes NCIMB 15042.</title>
        <authorList>
            <person name="Bowman J.P."/>
        </authorList>
    </citation>
    <scope>NUCLEOTIDE SEQUENCE [LARGE SCALE GENOMIC DNA]</scope>
    <source>
        <strain evidence="9 10">NCIMB 15042</strain>
    </source>
</reference>
<dbReference type="GO" id="GO:0016787">
    <property type="term" value="F:hydrolase activity"/>
    <property type="evidence" value="ECO:0007669"/>
    <property type="project" value="UniProtKB-KW"/>
</dbReference>
<dbReference type="InterPro" id="IPR039418">
    <property type="entry name" value="LexA-like"/>
</dbReference>
<dbReference type="GO" id="GO:0006355">
    <property type="term" value="P:regulation of DNA-templated transcription"/>
    <property type="evidence" value="ECO:0007669"/>
    <property type="project" value="InterPro"/>
</dbReference>
<keyword evidence="5" id="KW-0234">DNA repair</keyword>
<evidence type="ECO:0000259" key="8">
    <source>
        <dbReference type="Pfam" id="PF00717"/>
    </source>
</evidence>
<comment type="similarity">
    <text evidence="1 7">Belongs to the peptidase S24 family.</text>
</comment>
<comment type="caution">
    <text evidence="9">The sequence shown here is derived from an EMBL/GenBank/DDBJ whole genome shotgun (WGS) entry which is preliminary data.</text>
</comment>
<dbReference type="NCBIfam" id="NF007621">
    <property type="entry name" value="PRK10276.1"/>
    <property type="match status" value="1"/>
</dbReference>
<proteinExistence type="inferred from homology"/>
<dbReference type="AlphaFoldDB" id="A0A5C6RVI1"/>
<dbReference type="InterPro" id="IPR050077">
    <property type="entry name" value="LexA_repressor"/>
</dbReference>
<evidence type="ECO:0000313" key="10">
    <source>
        <dbReference type="Proteomes" id="UP000321721"/>
    </source>
</evidence>
<dbReference type="RefSeq" id="WP_147099769.1">
    <property type="nucleotide sequence ID" value="NZ_VOOS01000002.1"/>
</dbReference>
<dbReference type="SUPFAM" id="SSF51306">
    <property type="entry name" value="LexA/Signal peptidase"/>
    <property type="match status" value="1"/>
</dbReference>
<evidence type="ECO:0000256" key="1">
    <source>
        <dbReference type="ARBA" id="ARBA00007484"/>
    </source>
</evidence>
<dbReference type="Pfam" id="PF00717">
    <property type="entry name" value="Peptidase_S24"/>
    <property type="match status" value="1"/>
</dbReference>
<protein>
    <submittedName>
        <fullName evidence="9">Translesion error-prone DNA polymerase V autoproteolytic subunit</fullName>
        <ecNumber evidence="9">2.7.7.7</ecNumber>
    </submittedName>
</protein>
<dbReference type="Gene3D" id="2.10.109.10">
    <property type="entry name" value="Umud Fragment, subunit A"/>
    <property type="match status" value="1"/>
</dbReference>
<keyword evidence="2" id="KW-0227">DNA damage</keyword>
<dbReference type="EC" id="2.7.7.7" evidence="9"/>
<dbReference type="GO" id="GO:0006281">
    <property type="term" value="P:DNA repair"/>
    <property type="evidence" value="ECO:0007669"/>
    <property type="project" value="UniProtKB-KW"/>
</dbReference>
<organism evidence="9 10">
    <name type="scientific">Vicingus serpentipes</name>
    <dbReference type="NCBI Taxonomy" id="1926625"/>
    <lineage>
        <taxon>Bacteria</taxon>
        <taxon>Pseudomonadati</taxon>
        <taxon>Bacteroidota</taxon>
        <taxon>Flavobacteriia</taxon>
        <taxon>Flavobacteriales</taxon>
        <taxon>Vicingaceae</taxon>
        <taxon>Vicingus</taxon>
    </lineage>
</organism>
<evidence type="ECO:0000256" key="5">
    <source>
        <dbReference type="ARBA" id="ARBA00023204"/>
    </source>
</evidence>
<dbReference type="EMBL" id="VOOS01000002">
    <property type="protein sequence ID" value="TXB66213.1"/>
    <property type="molecule type" value="Genomic_DNA"/>
</dbReference>
<evidence type="ECO:0000256" key="7">
    <source>
        <dbReference type="RuleBase" id="RU003991"/>
    </source>
</evidence>
<evidence type="ECO:0000313" key="9">
    <source>
        <dbReference type="EMBL" id="TXB66213.1"/>
    </source>
</evidence>
<evidence type="ECO:0000256" key="2">
    <source>
        <dbReference type="ARBA" id="ARBA00022763"/>
    </source>
</evidence>
<dbReference type="GO" id="GO:0003677">
    <property type="term" value="F:DNA binding"/>
    <property type="evidence" value="ECO:0007669"/>
    <property type="project" value="InterPro"/>
</dbReference>
<keyword evidence="4 7" id="KW-0068">Autocatalytic cleavage</keyword>
<dbReference type="PANTHER" id="PTHR33516">
    <property type="entry name" value="LEXA REPRESSOR"/>
    <property type="match status" value="1"/>
</dbReference>
<dbReference type="GO" id="GO:0003887">
    <property type="term" value="F:DNA-directed DNA polymerase activity"/>
    <property type="evidence" value="ECO:0007669"/>
    <property type="project" value="UniProtKB-EC"/>
</dbReference>
<dbReference type="OrthoDB" id="9787787at2"/>
<dbReference type="InterPro" id="IPR015927">
    <property type="entry name" value="Peptidase_S24_S26A/B/C"/>
</dbReference>
<dbReference type="InterPro" id="IPR006197">
    <property type="entry name" value="Peptidase_S24_LexA"/>
</dbReference>
<dbReference type="PANTHER" id="PTHR33516:SF2">
    <property type="entry name" value="LEXA REPRESSOR-RELATED"/>
    <property type="match status" value="1"/>
</dbReference>
<keyword evidence="9" id="KW-0548">Nucleotidyltransferase</keyword>
<evidence type="ECO:0000256" key="3">
    <source>
        <dbReference type="ARBA" id="ARBA00022801"/>
    </source>
</evidence>
<dbReference type="CDD" id="cd06529">
    <property type="entry name" value="S24_LexA-like"/>
    <property type="match status" value="1"/>
</dbReference>
<dbReference type="InterPro" id="IPR036286">
    <property type="entry name" value="LexA/Signal_pep-like_sf"/>
</dbReference>
<keyword evidence="9" id="KW-0808">Transferase</keyword>
<name>A0A5C6RVI1_9FLAO</name>
<dbReference type="Proteomes" id="UP000321721">
    <property type="component" value="Unassembled WGS sequence"/>
</dbReference>